<dbReference type="Pfam" id="PF00550">
    <property type="entry name" value="PP-binding"/>
    <property type="match status" value="2"/>
</dbReference>
<dbReference type="InterPro" id="IPR001242">
    <property type="entry name" value="Condensation_dom"/>
</dbReference>
<dbReference type="InterPro" id="IPR023213">
    <property type="entry name" value="CAT-like_dom_sf"/>
</dbReference>
<dbReference type="Gene3D" id="3.40.50.12780">
    <property type="entry name" value="N-terminal domain of ligase-like"/>
    <property type="match status" value="1"/>
</dbReference>
<dbReference type="InterPro" id="IPR029058">
    <property type="entry name" value="AB_hydrolase_fold"/>
</dbReference>
<dbReference type="InterPro" id="IPR045851">
    <property type="entry name" value="AMP-bd_C_sf"/>
</dbReference>
<evidence type="ECO:0000256" key="1">
    <source>
        <dbReference type="ARBA" id="ARBA00001957"/>
    </source>
</evidence>
<dbReference type="PROSITE" id="PS50075">
    <property type="entry name" value="CARRIER"/>
    <property type="match status" value="2"/>
</dbReference>
<keyword evidence="9" id="KW-1185">Reference proteome</keyword>
<dbReference type="NCBIfam" id="TIGR01733">
    <property type="entry name" value="AA-adenyl-dom"/>
    <property type="match status" value="2"/>
</dbReference>
<reference evidence="8 9" key="1">
    <citation type="submission" date="2021-01" db="EMBL/GenBank/DDBJ databases">
        <title>Tumebacillus sp. strain ITR2 16S ribosomal RNA gene Genome sequencing and assembly.</title>
        <authorList>
            <person name="Kang M."/>
        </authorList>
    </citation>
    <scope>NUCLEOTIDE SEQUENCE [LARGE SCALE GENOMIC DNA]</scope>
    <source>
        <strain evidence="8 9">ITR2</strain>
    </source>
</reference>
<dbReference type="Gene3D" id="3.30.559.10">
    <property type="entry name" value="Chloramphenicol acetyltransferase-like domain"/>
    <property type="match status" value="2"/>
</dbReference>
<dbReference type="Gene3D" id="3.40.50.1820">
    <property type="entry name" value="alpha/beta hydrolase"/>
    <property type="match status" value="1"/>
</dbReference>
<evidence type="ECO:0000256" key="3">
    <source>
        <dbReference type="ARBA" id="ARBA00022450"/>
    </source>
</evidence>
<gene>
    <name evidence="8" type="ORF">JJB07_03145</name>
</gene>
<feature type="domain" description="Carrier" evidence="7">
    <location>
        <begin position="2029"/>
        <end position="2104"/>
    </location>
</feature>
<dbReference type="Pfam" id="PF00501">
    <property type="entry name" value="AMP-binding"/>
    <property type="match status" value="2"/>
</dbReference>
<dbReference type="InterPro" id="IPR020845">
    <property type="entry name" value="AMP-binding_CS"/>
</dbReference>
<dbReference type="CDD" id="cd19531">
    <property type="entry name" value="LCL_NRPS-like"/>
    <property type="match status" value="1"/>
</dbReference>
<dbReference type="NCBIfam" id="NF003417">
    <property type="entry name" value="PRK04813.1"/>
    <property type="match status" value="2"/>
</dbReference>
<comment type="caution">
    <text evidence="8">The sequence shown here is derived from an EMBL/GenBank/DDBJ whole genome shotgun (WGS) entry which is preliminary data.</text>
</comment>
<dbReference type="SUPFAM" id="SSF56801">
    <property type="entry name" value="Acetyl-CoA synthetase-like"/>
    <property type="match status" value="2"/>
</dbReference>
<dbReference type="InterPro" id="IPR042099">
    <property type="entry name" value="ANL_N_sf"/>
</dbReference>
<dbReference type="InterPro" id="IPR010071">
    <property type="entry name" value="AA_adenyl_dom"/>
</dbReference>
<dbReference type="Proteomes" id="UP000602284">
    <property type="component" value="Unassembled WGS sequence"/>
</dbReference>
<dbReference type="InterPro" id="IPR020802">
    <property type="entry name" value="TesA-like"/>
</dbReference>
<dbReference type="SMART" id="SM00823">
    <property type="entry name" value="PKS_PP"/>
    <property type="match status" value="2"/>
</dbReference>
<dbReference type="InterPro" id="IPR020806">
    <property type="entry name" value="PKS_PP-bd"/>
</dbReference>
<dbReference type="SUPFAM" id="SSF52777">
    <property type="entry name" value="CoA-dependent acyltransferases"/>
    <property type="match status" value="4"/>
</dbReference>
<dbReference type="InterPro" id="IPR006162">
    <property type="entry name" value="Ppantetheine_attach_site"/>
</dbReference>
<name>A0ABS1J5S1_9BACL</name>
<dbReference type="PANTHER" id="PTHR45527:SF1">
    <property type="entry name" value="FATTY ACID SYNTHASE"/>
    <property type="match status" value="1"/>
</dbReference>
<protein>
    <submittedName>
        <fullName evidence="8">Amino acid adenylation domain-containing protein</fullName>
    </submittedName>
</protein>
<keyword evidence="5" id="KW-0045">Antibiotic biosynthesis</keyword>
<dbReference type="SUPFAM" id="SSF47336">
    <property type="entry name" value="ACP-like"/>
    <property type="match status" value="2"/>
</dbReference>
<dbReference type="CDD" id="cd05930">
    <property type="entry name" value="A_NRPS"/>
    <property type="match status" value="2"/>
</dbReference>
<proteinExistence type="inferred from homology"/>
<feature type="domain" description="Carrier" evidence="7">
    <location>
        <begin position="961"/>
        <end position="1036"/>
    </location>
</feature>
<dbReference type="Pfam" id="PF13193">
    <property type="entry name" value="AMP-binding_C"/>
    <property type="match status" value="2"/>
</dbReference>
<evidence type="ECO:0000313" key="8">
    <source>
        <dbReference type="EMBL" id="MBL0385637.1"/>
    </source>
</evidence>
<keyword evidence="3" id="KW-0596">Phosphopantetheine</keyword>
<dbReference type="InterPro" id="IPR000873">
    <property type="entry name" value="AMP-dep_synth/lig_dom"/>
</dbReference>
<dbReference type="Gene3D" id="2.30.38.10">
    <property type="entry name" value="Luciferase, Domain 3"/>
    <property type="match status" value="1"/>
</dbReference>
<evidence type="ECO:0000256" key="4">
    <source>
        <dbReference type="ARBA" id="ARBA00022553"/>
    </source>
</evidence>
<evidence type="ECO:0000313" key="9">
    <source>
        <dbReference type="Proteomes" id="UP000602284"/>
    </source>
</evidence>
<evidence type="ECO:0000256" key="5">
    <source>
        <dbReference type="ARBA" id="ARBA00023194"/>
    </source>
</evidence>
<dbReference type="InterPro" id="IPR001031">
    <property type="entry name" value="Thioesterase"/>
</dbReference>
<dbReference type="Gene3D" id="1.10.1200.10">
    <property type="entry name" value="ACP-like"/>
    <property type="match status" value="2"/>
</dbReference>
<dbReference type="Pfam" id="PF00668">
    <property type="entry name" value="Condensation"/>
    <property type="match status" value="2"/>
</dbReference>
<sequence length="2382" mass="266335">MNYLSKENVQEVLELSVLQERMITTPDAHLDQYAYELEGVIDPVLLEQALQTVIATHPELRSVFRPLKKRTVQVVLKNRPIPLALYDLHSQTEAEIAVEMDAPAEIGSGPLLRCALVRITEEQSQLRVAHHELILDEQSRCALLEDWMAVYEALAAGKDPAQPPERPRFSSYLQWLTRKDWMPAKAFWRAQAGEIATSAMFSARRRETGPMERRICSTQSLPSELSSKLRDVASQAKVSQKAVVATAWALLAALYSGEEHVTYGWRANGRPAEIADAEKMLGSLAHLLPLTLQVAGEQMLDDYLRHVEQQLQGIEAASFLPETEARRDAEVPEGVALYDTSLSFTTSSDARLTPSWEQVSTGKQPVLQVAVRAGESWRIDWSFAGDALSASIVERLQQQFCTLLESVTEASLTAPLAQLRLISEQEVREIEVFNVSSLPNPDLSLLAHHVIERQVAQTPGATAVRCGAEQWSYVELNAKANQLAWHLRESGFGRDDVAALFAERNIEMLVGILGVLKAGGAYVPLDAANPVTRNRTVVETSRSKIVLTQSPLLEASRELIADIEAAPAIVNLSDFAVRANYPTDNPPALNEPGDLANVFFTSGSTGLPKGAMVEHIGMLNHLYAKINLVKMSAASVVAQTASHCFDISVWQFLAPLMVGGVTVIYPNAVSGDPDELLVATERDGVTDLELVPAMIEMMGRAAQELQSVPLKSLRHLIATGEGLPTELCNRWRSLYPEVTMINAYGASETSDDFTHEVIDEWVEEERPYVSVGTVIPHHRVYVLDRFLRQVPIGAIGEICVTGVGVGRGYLHDPERTAKAFLPNPFADGMGERLYRTGDLGCFAPDGRLTYISRVDFQVKVRGHRIELGEVEGALRRHPLIDQCVALVRKDDFGQNRLLAYIVASKPVTTEELRDHLKRWVPEYMIPEALVLLDKMPLNRNGKVDRKALPDPEQSDTGAVTPPRNAAEEALVSIWEDVLKVSGLGIDHNFFALGGHSLKTIQVRARIKRQFGIDIPLLQLFEKQTIRELSDLVGEVAADCVAGETLLIPKLPPAEAYEMSHAQQRLFFLHWMDRENVSYNMPALLELEGALDQQALVRAFETILARHDVLRTTYEMRSERPVQRVHAMQPLDVPFTDVSGLPETERESALWDEVTAEMQTPFDLTVGPVFRMRVFRLAPERHWLMLQVHHIVGDFWSWQVILREFQTLYAAQAAGDQKQNPLAPLPVQYTDYAAWQNQRLEQGHLQASQAFWRETLGGELPVLDLPSDYPRPAMMRSEGRQVRFVLDQELANGLQQLTQQGDATLFLVLLTATGILLSRLSGQRDLVLGTPEAGRSLQELEGLVGLFINTLPLRLHVEPGLSFLQLLEQVKQRALQAYEHHEYPFDQLVEEINPARDLSRTPIFSVMFQVLRDGEERFHEVAGLQMRPVDLEVTSTKFDLQIDFAERPNALECLFTYRSDLYKRETVERWMHHLHLLLREIIAAPESEVESLRLVDAQERTRMLTEWNQTDEEFAQSVCVHTLFEQQVERTPDAVAVVCDQETLTYRELNERANALAHHLRTLGVKPEVRVGLCLERSVEMVVAIYGVLKAGGAYVPIDPNHPDKRIAEVVEDAELVLVLTQERFHDRFAAHTLRVIQMDSAEADQWRIAEAVVNPVHVNTPEHLVYMMYTSGSTGKPKGVMNEHRAIVNLLLWMRDQYALTSEDRMMLKTAYTFDVSVWELFLPLISGATLVVARPEGHRDLGYLQHLIAEQQITHAVFVPSALQVFSEQEELDRLTSLKAVLCIGEALPVDLQERFFRVFPHVELHNLYGPTEAAVNVTFWNCQRGEERRYVPVGAPIANAKLYVLDACLEPVPIGVTGELFIGGVPVARGYHNRAELTAERFLSDPFSTRDGARMYRTGDMVRRHADGTIEFLGRADDQVKLRGFRIELGDIEAALLKIPSVRETAVLLQQDAGEQVLVAYVAADSSIDTGDLRAGLLGQLPEYMLPTRFVFLDRLPMLGNDKLDRKTLRTLDPGPDVQAMSDQYVPPRTALEREMANLFERILKVRPIGVQDDFFAAGGHSLKVLALISEVQREFGVALPLVDVYQRPTVAQLCEWLENTASAHNSLRDGAILIQQGEGAQPPLFLVHGQGGGIASFFLLAKALGTEETVYGLQAFGYESAEEPLTSIGEMADRYVEEICRIAPHGPYHLAGWSFGGTVAFEVARRLEQRGERVEWLGLFDAHPMDLPDDLRERQAWTESDVLRFALVDLGLQADALDGLRDAEAFAYVMHQLERAGHVPRGLSADSMRAKLNTMAAHGTAAAFYRYEGPVQADLHLYRVSEVSAQGHSLVDANEWRPRTNGEVLIVPVSGTHNTMLDQAHVFALAEQMKQRTTSKKGC</sequence>
<evidence type="ECO:0000256" key="2">
    <source>
        <dbReference type="ARBA" id="ARBA00006432"/>
    </source>
</evidence>
<dbReference type="SMART" id="SM00824">
    <property type="entry name" value="PKS_TE"/>
    <property type="match status" value="1"/>
</dbReference>
<dbReference type="RefSeq" id="WP_201631029.1">
    <property type="nucleotide sequence ID" value="NZ_JAEQNB010000001.1"/>
</dbReference>
<dbReference type="PANTHER" id="PTHR45527">
    <property type="entry name" value="NONRIBOSOMAL PEPTIDE SYNTHETASE"/>
    <property type="match status" value="1"/>
</dbReference>
<dbReference type="Gene3D" id="3.30.559.30">
    <property type="entry name" value="Nonribosomal peptide synthetase, condensation domain"/>
    <property type="match status" value="2"/>
</dbReference>
<dbReference type="SUPFAM" id="SSF53474">
    <property type="entry name" value="alpha/beta-Hydrolases"/>
    <property type="match status" value="1"/>
</dbReference>
<dbReference type="InterPro" id="IPR036736">
    <property type="entry name" value="ACP-like_sf"/>
</dbReference>
<dbReference type="Gene3D" id="3.40.50.980">
    <property type="match status" value="2"/>
</dbReference>
<accession>A0ABS1J5S1</accession>
<comment type="similarity">
    <text evidence="2">Belongs to the ATP-dependent AMP-binding enzyme family.</text>
</comment>
<dbReference type="InterPro" id="IPR025110">
    <property type="entry name" value="AMP-bd_C"/>
</dbReference>
<dbReference type="Gene3D" id="3.30.300.30">
    <property type="match status" value="2"/>
</dbReference>
<feature type="region of interest" description="Disordered" evidence="6">
    <location>
        <begin position="942"/>
        <end position="962"/>
    </location>
</feature>
<dbReference type="Pfam" id="PF00975">
    <property type="entry name" value="Thioesterase"/>
    <property type="match status" value="1"/>
</dbReference>
<organism evidence="8 9">
    <name type="scientific">Tumebacillus amylolyticus</name>
    <dbReference type="NCBI Taxonomy" id="2801339"/>
    <lineage>
        <taxon>Bacteria</taxon>
        <taxon>Bacillati</taxon>
        <taxon>Bacillota</taxon>
        <taxon>Bacilli</taxon>
        <taxon>Bacillales</taxon>
        <taxon>Alicyclobacillaceae</taxon>
        <taxon>Tumebacillus</taxon>
    </lineage>
</organism>
<dbReference type="PROSITE" id="PS00455">
    <property type="entry name" value="AMP_BINDING"/>
    <property type="match status" value="2"/>
</dbReference>
<dbReference type="EMBL" id="JAEQNB010000001">
    <property type="protein sequence ID" value="MBL0385637.1"/>
    <property type="molecule type" value="Genomic_DNA"/>
</dbReference>
<comment type="cofactor">
    <cofactor evidence="1">
        <name>pantetheine 4'-phosphate</name>
        <dbReference type="ChEBI" id="CHEBI:47942"/>
    </cofactor>
</comment>
<evidence type="ECO:0000256" key="6">
    <source>
        <dbReference type="SAM" id="MobiDB-lite"/>
    </source>
</evidence>
<evidence type="ECO:0000259" key="7">
    <source>
        <dbReference type="PROSITE" id="PS50075"/>
    </source>
</evidence>
<dbReference type="InterPro" id="IPR009081">
    <property type="entry name" value="PP-bd_ACP"/>
</dbReference>
<dbReference type="PROSITE" id="PS00012">
    <property type="entry name" value="PHOSPHOPANTETHEINE"/>
    <property type="match status" value="2"/>
</dbReference>
<keyword evidence="4" id="KW-0597">Phosphoprotein</keyword>